<dbReference type="SMART" id="SM00667">
    <property type="entry name" value="LisH"/>
    <property type="match status" value="1"/>
</dbReference>
<proteinExistence type="predicted"/>
<keyword evidence="7" id="KW-1185">Reference proteome</keyword>
<feature type="compositionally biased region" description="Low complexity" evidence="5">
    <location>
        <begin position="78"/>
        <end position="98"/>
    </location>
</feature>
<evidence type="ECO:0008006" key="8">
    <source>
        <dbReference type="Google" id="ProtNLM"/>
    </source>
</evidence>
<keyword evidence="4" id="KW-0539">Nucleus</keyword>
<dbReference type="PANTHER" id="PTHR45093:SF2">
    <property type="entry name" value="LISH DOMAIN-CONTAINING PROTEIN"/>
    <property type="match status" value="1"/>
</dbReference>
<dbReference type="PANTHER" id="PTHR45093">
    <property type="entry name" value="TRANSCRIPTION ACTIVATOR MSS11"/>
    <property type="match status" value="1"/>
</dbReference>
<dbReference type="EMBL" id="JANBUO010001976">
    <property type="protein sequence ID" value="KAJ2796174.1"/>
    <property type="molecule type" value="Genomic_DNA"/>
</dbReference>
<feature type="region of interest" description="Disordered" evidence="5">
    <location>
        <begin position="78"/>
        <end position="123"/>
    </location>
</feature>
<accession>A0A9W8LPF4</accession>
<reference evidence="6" key="1">
    <citation type="submission" date="2022-07" db="EMBL/GenBank/DDBJ databases">
        <title>Phylogenomic reconstructions and comparative analyses of Kickxellomycotina fungi.</title>
        <authorList>
            <person name="Reynolds N.K."/>
            <person name="Stajich J.E."/>
            <person name="Barry K."/>
            <person name="Grigoriev I.V."/>
            <person name="Crous P."/>
            <person name="Smith M.E."/>
        </authorList>
    </citation>
    <scope>NUCLEOTIDE SEQUENCE</scope>
    <source>
        <strain evidence="6">NRRL 1565</strain>
    </source>
</reference>
<dbReference type="InterPro" id="IPR006594">
    <property type="entry name" value="LisH"/>
</dbReference>
<feature type="compositionally biased region" description="Low complexity" evidence="5">
    <location>
        <begin position="295"/>
        <end position="336"/>
    </location>
</feature>
<name>A0A9W8LPF4_9FUNG</name>
<dbReference type="Pfam" id="PF08513">
    <property type="entry name" value="LisH"/>
    <property type="match status" value="1"/>
</dbReference>
<evidence type="ECO:0000256" key="4">
    <source>
        <dbReference type="ARBA" id="ARBA00023242"/>
    </source>
</evidence>
<dbReference type="OrthoDB" id="5600002at2759"/>
<evidence type="ECO:0000256" key="2">
    <source>
        <dbReference type="ARBA" id="ARBA00023015"/>
    </source>
</evidence>
<sequence>MSHQSLLNAYVFDYLKKSGFLRSALSFAEECEGLPLAEVTSEDPTVDIAVAATKASDSQEALGAAAGAAQPAALLGSDSKAGSKVSSSPSVGPSSAPVTATGSDRAGGTSPTTSTGGQQQQQVPAVNIPFSTADGFLLEWWSIFWDIFGATSERRPSVAVPEDVRMYVQHQNQRNLRRPSLGAALNANGKRAAASDAPGAESGAKVAAIDMGSAQAMRGRRGDRSPQSAALAARYSQIDELENARAGLAGVGNGVVPTIPRGPGVNISSAGEQELSNDYTEFLQRSMRALGDGASGAPNAPSQAAPQPQKQQQQSQAQPQRPQQQQQQATAQNNAQLVRSQIAKRTAGVVMRAAPQRKADPEAQ</sequence>
<gene>
    <name evidence="6" type="ORF">H4R20_005619</name>
</gene>
<dbReference type="PROSITE" id="PS50896">
    <property type="entry name" value="LISH"/>
    <property type="match status" value="1"/>
</dbReference>
<feature type="compositionally biased region" description="Low complexity" evidence="5">
    <location>
        <begin position="106"/>
        <end position="123"/>
    </location>
</feature>
<keyword evidence="2" id="KW-0805">Transcription regulation</keyword>
<evidence type="ECO:0000256" key="5">
    <source>
        <dbReference type="SAM" id="MobiDB-lite"/>
    </source>
</evidence>
<evidence type="ECO:0000313" key="6">
    <source>
        <dbReference type="EMBL" id="KAJ2796174.1"/>
    </source>
</evidence>
<organism evidence="6 7">
    <name type="scientific">Coemansia guatemalensis</name>
    <dbReference type="NCBI Taxonomy" id="2761395"/>
    <lineage>
        <taxon>Eukaryota</taxon>
        <taxon>Fungi</taxon>
        <taxon>Fungi incertae sedis</taxon>
        <taxon>Zoopagomycota</taxon>
        <taxon>Kickxellomycotina</taxon>
        <taxon>Kickxellomycetes</taxon>
        <taxon>Kickxellales</taxon>
        <taxon>Kickxellaceae</taxon>
        <taxon>Coemansia</taxon>
    </lineage>
</organism>
<keyword evidence="3" id="KW-0804">Transcription</keyword>
<comment type="caution">
    <text evidence="6">The sequence shown here is derived from an EMBL/GenBank/DDBJ whole genome shotgun (WGS) entry which is preliminary data.</text>
</comment>
<evidence type="ECO:0000313" key="7">
    <source>
        <dbReference type="Proteomes" id="UP001140094"/>
    </source>
</evidence>
<dbReference type="GO" id="GO:0005634">
    <property type="term" value="C:nucleus"/>
    <property type="evidence" value="ECO:0007669"/>
    <property type="project" value="UniProtKB-SubCell"/>
</dbReference>
<protein>
    <recommendedName>
        <fullName evidence="8">LisH domain-containing protein</fullName>
    </recommendedName>
</protein>
<evidence type="ECO:0000256" key="1">
    <source>
        <dbReference type="ARBA" id="ARBA00004123"/>
    </source>
</evidence>
<dbReference type="Proteomes" id="UP001140094">
    <property type="component" value="Unassembled WGS sequence"/>
</dbReference>
<dbReference type="AlphaFoldDB" id="A0A9W8LPF4"/>
<comment type="subcellular location">
    <subcellularLocation>
        <location evidence="1">Nucleus</location>
    </subcellularLocation>
</comment>
<evidence type="ECO:0000256" key="3">
    <source>
        <dbReference type="ARBA" id="ARBA00023163"/>
    </source>
</evidence>
<feature type="region of interest" description="Disordered" evidence="5">
    <location>
        <begin position="290"/>
        <end position="364"/>
    </location>
</feature>